<feature type="compositionally biased region" description="Polar residues" evidence="1">
    <location>
        <begin position="145"/>
        <end position="163"/>
    </location>
</feature>
<sequence length="676" mass="72687">MAEEASSSPSLSLKARIAALNLQQVQGGSVLPAHGNAASSSFKKKPPPPPPSAPPPRLAERSQTANVPPVQNYAPTTSRGVGNQPAENGGQRTVLPPPALNGNSAKPSLPPRLPSRTNTARQPPPPSLPPRKSSSQSVLRKDSQESISTIASTRSMGSARSGYTNTTSTTATSLGDAQSGRIKAPPFDPSKLPPLPPKRTQEEKDAELARYDPVRSMYLTRQKSPIALQPAPSQPPSLPSRPALPTRPSSTRNATSEAKPRRSALEWGLNKNTETPPAVPTSRPASTPSQANGGAAPPIPLSSRPDLASIQSSKPRANGAGGTCLKCRDFRAVDAHAARYPRESIPSHDLNWLAHQLCDPFPSLTDKARAIFTWLHHNIDYNCAAFFGGCVQPSTPANTVASGLAVCEGYAGLFAALAAQVGMESVVIGGHGKGFGYAPLAPGSPVPPFASRHAWNAVRIDGGEWKLIDACWGAGSVDGASRSYKRHFTPSFFTMDNNEFGMKHYPEDSRYFFRTDGRAAVAWEEYILAPPGPQVYGAAGDYGLNVVSFQPWLREVRVHEPNGPPVVRFQFEKRCPHYDPEALGEGKQFMYFVITEGRGGQNKQWLPMEHDGRFWWCDIERAELGVPGAGHKVLACAGTKWLDGPDGSGRGVTRDMWERDRYGIRGYNGVAAWDVA</sequence>
<dbReference type="EMBL" id="JBBPHU010000016">
    <property type="protein sequence ID" value="KAK7509845.1"/>
    <property type="molecule type" value="Genomic_DNA"/>
</dbReference>
<dbReference type="InterPro" id="IPR038765">
    <property type="entry name" value="Papain-like_cys_pep_sf"/>
</dbReference>
<name>A0ABR1K9G0_9PEZI</name>
<gene>
    <name evidence="3" type="ORF">IWZ03DRAFT_390289</name>
</gene>
<dbReference type="Pfam" id="PF01841">
    <property type="entry name" value="Transglut_core"/>
    <property type="match status" value="1"/>
</dbReference>
<feature type="compositionally biased region" description="Basic and acidic residues" evidence="1">
    <location>
        <begin position="199"/>
        <end position="213"/>
    </location>
</feature>
<feature type="compositionally biased region" description="Low complexity" evidence="1">
    <location>
        <begin position="240"/>
        <end position="252"/>
    </location>
</feature>
<keyword evidence="4" id="KW-1185">Reference proteome</keyword>
<dbReference type="SMART" id="SM00460">
    <property type="entry name" value="TGc"/>
    <property type="match status" value="1"/>
</dbReference>
<dbReference type="PANTHER" id="PTHR46333">
    <property type="entry name" value="CYTOKINESIS PROTEIN 3"/>
    <property type="match status" value="1"/>
</dbReference>
<evidence type="ECO:0000256" key="1">
    <source>
        <dbReference type="SAM" id="MobiDB-lite"/>
    </source>
</evidence>
<feature type="compositionally biased region" description="Pro residues" evidence="1">
    <location>
        <begin position="186"/>
        <end position="197"/>
    </location>
</feature>
<feature type="compositionally biased region" description="Pro residues" evidence="1">
    <location>
        <begin position="47"/>
        <end position="57"/>
    </location>
</feature>
<feature type="compositionally biased region" description="Polar residues" evidence="1">
    <location>
        <begin position="283"/>
        <end position="292"/>
    </location>
</feature>
<proteinExistence type="predicted"/>
<feature type="compositionally biased region" description="Low complexity" evidence="1">
    <location>
        <begin position="164"/>
        <end position="173"/>
    </location>
</feature>
<dbReference type="InterPro" id="IPR052557">
    <property type="entry name" value="CAP/Cytokinesis_protein"/>
</dbReference>
<feature type="domain" description="Transglutaminase-like" evidence="2">
    <location>
        <begin position="399"/>
        <end position="472"/>
    </location>
</feature>
<comment type="caution">
    <text evidence="3">The sequence shown here is derived from an EMBL/GenBank/DDBJ whole genome shotgun (WGS) entry which is preliminary data.</text>
</comment>
<accession>A0ABR1K9G0</accession>
<dbReference type="PANTHER" id="PTHR46333:SF5">
    <property type="entry name" value="TRANSGLUTAMINASE-LIKE DOMAIN-CONTAINING PROTEIN"/>
    <property type="match status" value="1"/>
</dbReference>
<reference evidence="3 4" key="1">
    <citation type="submission" date="2024-04" db="EMBL/GenBank/DDBJ databases">
        <title>Phyllosticta paracitricarpa is synonymous to the EU quarantine fungus P. citricarpa based on phylogenomic analyses.</title>
        <authorList>
            <consortium name="Lawrence Berkeley National Laboratory"/>
            <person name="Van Ingen-Buijs V.A."/>
            <person name="Van Westerhoven A.C."/>
            <person name="Haridas S."/>
            <person name="Skiadas P."/>
            <person name="Martin F."/>
            <person name="Groenewald J.Z."/>
            <person name="Crous P.W."/>
            <person name="Seidl M.F."/>
        </authorList>
    </citation>
    <scope>NUCLEOTIDE SEQUENCE [LARGE SCALE GENOMIC DNA]</scope>
    <source>
        <strain evidence="3 4">CBS 123371</strain>
    </source>
</reference>
<dbReference type="Gene3D" id="3.10.620.30">
    <property type="match status" value="1"/>
</dbReference>
<evidence type="ECO:0000259" key="2">
    <source>
        <dbReference type="SMART" id="SM00460"/>
    </source>
</evidence>
<dbReference type="InterPro" id="IPR002931">
    <property type="entry name" value="Transglutaminase-like"/>
</dbReference>
<feature type="region of interest" description="Disordered" evidence="1">
    <location>
        <begin position="30"/>
        <end position="320"/>
    </location>
</feature>
<dbReference type="Proteomes" id="UP001363622">
    <property type="component" value="Unassembled WGS sequence"/>
</dbReference>
<dbReference type="SUPFAM" id="SSF54001">
    <property type="entry name" value="Cysteine proteinases"/>
    <property type="match status" value="1"/>
</dbReference>
<evidence type="ECO:0000313" key="3">
    <source>
        <dbReference type="EMBL" id="KAK7509845.1"/>
    </source>
</evidence>
<organism evidence="3 4">
    <name type="scientific">Phyllosticta citriasiana</name>
    <dbReference type="NCBI Taxonomy" id="595635"/>
    <lineage>
        <taxon>Eukaryota</taxon>
        <taxon>Fungi</taxon>
        <taxon>Dikarya</taxon>
        <taxon>Ascomycota</taxon>
        <taxon>Pezizomycotina</taxon>
        <taxon>Dothideomycetes</taxon>
        <taxon>Dothideomycetes incertae sedis</taxon>
        <taxon>Botryosphaeriales</taxon>
        <taxon>Phyllostictaceae</taxon>
        <taxon>Phyllosticta</taxon>
    </lineage>
</organism>
<protein>
    <recommendedName>
        <fullName evidence="2">Transglutaminase-like domain-containing protein</fullName>
    </recommendedName>
</protein>
<evidence type="ECO:0000313" key="4">
    <source>
        <dbReference type="Proteomes" id="UP001363622"/>
    </source>
</evidence>